<evidence type="ECO:0000313" key="2">
    <source>
        <dbReference type="EMBL" id="BAX78899.1"/>
    </source>
</evidence>
<keyword evidence="3" id="KW-1185">Reference proteome</keyword>
<dbReference type="Pfam" id="PF00535">
    <property type="entry name" value="Glycos_transf_2"/>
    <property type="match status" value="1"/>
</dbReference>
<dbReference type="OrthoDB" id="199095at2"/>
<dbReference type="SUPFAM" id="SSF53448">
    <property type="entry name" value="Nucleotide-diphospho-sugar transferases"/>
    <property type="match status" value="1"/>
</dbReference>
<dbReference type="PANTHER" id="PTHR22916">
    <property type="entry name" value="GLYCOSYLTRANSFERASE"/>
    <property type="match status" value="1"/>
</dbReference>
<name>A0A1Y1CEW1_9BACT</name>
<dbReference type="GO" id="GO:0016758">
    <property type="term" value="F:hexosyltransferase activity"/>
    <property type="evidence" value="ECO:0007669"/>
    <property type="project" value="UniProtKB-ARBA"/>
</dbReference>
<reference evidence="2 3" key="1">
    <citation type="journal article" date="2018" name="Mar. Genomics">
        <title>Complete genome sequence of Marinifilaceae bacterium strain SPP2, isolated from the Antarctic marine sediment.</title>
        <authorList>
            <person name="Watanabe M."/>
            <person name="Kojima H."/>
            <person name="Fukui M."/>
        </authorList>
    </citation>
    <scope>NUCLEOTIDE SEQUENCE [LARGE SCALE GENOMIC DNA]</scope>
    <source>
        <strain evidence="2 3">SPP2</strain>
    </source>
</reference>
<protein>
    <recommendedName>
        <fullName evidence="1">Glycosyltransferase 2-like domain-containing protein</fullName>
    </recommendedName>
</protein>
<evidence type="ECO:0000313" key="3">
    <source>
        <dbReference type="Proteomes" id="UP000218267"/>
    </source>
</evidence>
<dbReference type="EMBL" id="AP018042">
    <property type="protein sequence ID" value="BAX78899.1"/>
    <property type="molecule type" value="Genomic_DNA"/>
</dbReference>
<evidence type="ECO:0000259" key="1">
    <source>
        <dbReference type="Pfam" id="PF00535"/>
    </source>
</evidence>
<organism evidence="2 3">
    <name type="scientific">Labilibaculum antarcticum</name>
    <dbReference type="NCBI Taxonomy" id="1717717"/>
    <lineage>
        <taxon>Bacteria</taxon>
        <taxon>Pseudomonadati</taxon>
        <taxon>Bacteroidota</taxon>
        <taxon>Bacteroidia</taxon>
        <taxon>Marinilabiliales</taxon>
        <taxon>Marinifilaceae</taxon>
        <taxon>Labilibaculum</taxon>
    </lineage>
</organism>
<dbReference type="InterPro" id="IPR029044">
    <property type="entry name" value="Nucleotide-diphossugar_trans"/>
</dbReference>
<gene>
    <name evidence="2" type="ORF">ALGA_0506</name>
</gene>
<dbReference type="PANTHER" id="PTHR22916:SF3">
    <property type="entry name" value="UDP-GLCNAC:BETAGAL BETA-1,3-N-ACETYLGLUCOSAMINYLTRANSFERASE-LIKE PROTEIN 1"/>
    <property type="match status" value="1"/>
</dbReference>
<dbReference type="AlphaFoldDB" id="A0A1Y1CEW1"/>
<reference evidence="3" key="2">
    <citation type="journal article" date="2020" name="Antonie Van Leeuwenhoek">
        <title>Labilibaculum antarcticum sp. nov., a novel facultative anaerobic, psychrotorelant bacterium isolated from marine sediment of Antarctica.</title>
        <authorList>
            <person name="Watanabe M."/>
            <person name="Kojima H."/>
            <person name="Fukui M."/>
        </authorList>
    </citation>
    <scope>NUCLEOTIDE SEQUENCE [LARGE SCALE GENOMIC DNA]</scope>
    <source>
        <strain evidence="3">SPP2</strain>
    </source>
</reference>
<proteinExistence type="predicted"/>
<accession>A0A1Y1CEW1</accession>
<dbReference type="Gene3D" id="3.90.550.10">
    <property type="entry name" value="Spore Coat Polysaccharide Biosynthesis Protein SpsA, Chain A"/>
    <property type="match status" value="1"/>
</dbReference>
<feature type="domain" description="Glycosyltransferase 2-like" evidence="1">
    <location>
        <begin position="7"/>
        <end position="157"/>
    </location>
</feature>
<dbReference type="InterPro" id="IPR001173">
    <property type="entry name" value="Glyco_trans_2-like"/>
</dbReference>
<sequence>MTTPFVSIKTITYNHEKFIAQCIEGIMMQKTNFSFEYIIGEDCSTDNTMKIVQEYAAKYPDVIRIITSEKNVGAATNDHRTDLACKGKYVAFCEGDDFWTDPYKLQKQVDFLEANHDYGMVHTNLSCVKDGKTIKSLRGEEMLPTGNVLDDVLKGNHMATATVCMRNELLQKINIGKKIVDEKWKMGDYPLWIEIAAATKVHYMKDDTITYRIHDDSVTHKLDWNGDYRFFKDRYLIKKYYIEKFDRKHLLPFVSNIYHRELLKYAIFLKKEDLRQECSTYFKEKATGNEYLYRILSRYKMFDSIFCFLYTSRKKLKIIA</sequence>
<dbReference type="RefSeq" id="WP_096427812.1">
    <property type="nucleotide sequence ID" value="NZ_AP018042.1"/>
</dbReference>
<dbReference type="Proteomes" id="UP000218267">
    <property type="component" value="Chromosome"/>
</dbReference>
<dbReference type="KEGG" id="mbas:ALGA_0506"/>